<dbReference type="EnsemblMetazoa" id="G30651.4">
    <property type="protein sequence ID" value="G30651.4:cds"/>
    <property type="gene ID" value="G30651"/>
</dbReference>
<dbReference type="SUPFAM" id="SSF49899">
    <property type="entry name" value="Concanavalin A-like lectins/glucanases"/>
    <property type="match status" value="1"/>
</dbReference>
<dbReference type="AlphaFoldDB" id="A0A8W8M013"/>
<dbReference type="OrthoDB" id="412155at2759"/>
<dbReference type="SMART" id="SM00137">
    <property type="entry name" value="MAM"/>
    <property type="match status" value="1"/>
</dbReference>
<evidence type="ECO:0000313" key="3">
    <source>
        <dbReference type="EnsemblMetazoa" id="G30651.4:cds"/>
    </source>
</evidence>
<feature type="chain" id="PRO_5036479072" description="MAM domain-containing protein" evidence="1">
    <location>
        <begin position="23"/>
        <end position="287"/>
    </location>
</feature>
<feature type="signal peptide" evidence="1">
    <location>
        <begin position="1"/>
        <end position="22"/>
    </location>
</feature>
<evidence type="ECO:0000256" key="1">
    <source>
        <dbReference type="SAM" id="SignalP"/>
    </source>
</evidence>
<accession>A0A8W8M013</accession>
<reference evidence="3" key="1">
    <citation type="submission" date="2022-08" db="UniProtKB">
        <authorList>
            <consortium name="EnsemblMetazoa"/>
        </authorList>
    </citation>
    <scope>IDENTIFICATION</scope>
    <source>
        <strain evidence="3">05x7-T-G4-1.051#20</strain>
    </source>
</reference>
<feature type="domain" description="MAM" evidence="2">
    <location>
        <begin position="128"/>
        <end position="287"/>
    </location>
</feature>
<dbReference type="PANTHER" id="PTHR23282:SF142">
    <property type="entry name" value="MAM DOMAIN-CONTAINING PROTEIN"/>
    <property type="match status" value="1"/>
</dbReference>
<dbReference type="Gene3D" id="2.60.120.200">
    <property type="match status" value="1"/>
</dbReference>
<keyword evidence="1" id="KW-0732">Signal</keyword>
<evidence type="ECO:0000313" key="4">
    <source>
        <dbReference type="Proteomes" id="UP000005408"/>
    </source>
</evidence>
<dbReference type="PROSITE" id="PS50060">
    <property type="entry name" value="MAM_2"/>
    <property type="match status" value="1"/>
</dbReference>
<keyword evidence="4" id="KW-1185">Reference proteome</keyword>
<name>A0A8W8M013_MAGGI</name>
<organism evidence="3 4">
    <name type="scientific">Magallana gigas</name>
    <name type="common">Pacific oyster</name>
    <name type="synonym">Crassostrea gigas</name>
    <dbReference type="NCBI Taxonomy" id="29159"/>
    <lineage>
        <taxon>Eukaryota</taxon>
        <taxon>Metazoa</taxon>
        <taxon>Spiralia</taxon>
        <taxon>Lophotrochozoa</taxon>
        <taxon>Mollusca</taxon>
        <taxon>Bivalvia</taxon>
        <taxon>Autobranchia</taxon>
        <taxon>Pteriomorphia</taxon>
        <taxon>Ostreida</taxon>
        <taxon>Ostreoidea</taxon>
        <taxon>Ostreidae</taxon>
        <taxon>Magallana</taxon>
    </lineage>
</organism>
<dbReference type="GO" id="GO:0016020">
    <property type="term" value="C:membrane"/>
    <property type="evidence" value="ECO:0007669"/>
    <property type="project" value="InterPro"/>
</dbReference>
<dbReference type="Proteomes" id="UP000005408">
    <property type="component" value="Unassembled WGS sequence"/>
</dbReference>
<dbReference type="OMA" id="VTHWERS"/>
<dbReference type="PANTHER" id="PTHR23282">
    <property type="entry name" value="APICAL ENDOSOMAL GLYCOPROTEIN PRECURSOR"/>
    <property type="match status" value="1"/>
</dbReference>
<dbReference type="CDD" id="cd06263">
    <property type="entry name" value="MAM"/>
    <property type="match status" value="1"/>
</dbReference>
<proteinExistence type="predicted"/>
<protein>
    <recommendedName>
        <fullName evidence="2">MAM domain-containing protein</fullName>
    </recommendedName>
</protein>
<dbReference type="InterPro" id="IPR013320">
    <property type="entry name" value="ConA-like_dom_sf"/>
</dbReference>
<sequence length="287" mass="32090">MQTRIWNIVALMLLVTVSVSKAETCESLLYESDVPLAFDIRAYETITTFPGSLMGTCSDRCLRDKSCLAVEICESGGTKYCRLVRGWTPGYLGVTGTETCKQYAVVLNTTCGALEFYDRETAQCVQQDVCNFELTTEPTCFLTETTGDIFDWTRRSGSTSSVSTGPPSAKVGSYYKYTETSSPRLTGDTAWLVSNRVFEDKTYCLSMYYHMYGSTQGTLKIQTITGSDPPVTHWELSGDQGNTWHSLDKLNLPLNNNTMIRFEGIRGTNYYSDMSIDYVVLWPFACP</sequence>
<evidence type="ECO:0000259" key="2">
    <source>
        <dbReference type="PROSITE" id="PS50060"/>
    </source>
</evidence>
<dbReference type="InterPro" id="IPR051560">
    <property type="entry name" value="MAM_domain-containing"/>
</dbReference>
<dbReference type="Pfam" id="PF00629">
    <property type="entry name" value="MAM"/>
    <property type="match status" value="1"/>
</dbReference>
<dbReference type="InterPro" id="IPR000998">
    <property type="entry name" value="MAM_dom"/>
</dbReference>